<dbReference type="EMBL" id="SVCM01000116">
    <property type="protein sequence ID" value="MBE6060532.1"/>
    <property type="molecule type" value="Genomic_DNA"/>
</dbReference>
<comment type="caution">
    <text evidence="3">The sequence shown here is derived from an EMBL/GenBank/DDBJ whole genome shotgun (WGS) entry which is preliminary data.</text>
</comment>
<name>A0A927WB46_9CLOT</name>
<dbReference type="AlphaFoldDB" id="A0A927WB46"/>
<sequence length="170" mass="19866">MIIKNNYKVIIGICILVLVVILISKPWKYIISNEKHIEKDVITEYYEVIDEAVNLDKYNSLIVPEKRLQNLNTIPKIVENRDILEIKELNPQEHDVLKEYIKEKYNGDESKIKFYIVEYNVKFKEGVASPVESGKYCEVLTLENQEDKWLINGDIHKAIKDNGNITILET</sequence>
<dbReference type="InterPro" id="IPR032256">
    <property type="entry name" value="DUF4829"/>
</dbReference>
<dbReference type="Proteomes" id="UP000768462">
    <property type="component" value="Unassembled WGS sequence"/>
</dbReference>
<feature type="transmembrane region" description="Helical" evidence="1">
    <location>
        <begin position="6"/>
        <end position="23"/>
    </location>
</feature>
<reference evidence="3" key="1">
    <citation type="submission" date="2019-04" db="EMBL/GenBank/DDBJ databases">
        <title>Evolution of Biomass-Degrading Anaerobic Consortia Revealed by Metagenomics.</title>
        <authorList>
            <person name="Peng X."/>
        </authorList>
    </citation>
    <scope>NUCLEOTIDE SEQUENCE</scope>
    <source>
        <strain evidence="3">SIG254</strain>
    </source>
</reference>
<protein>
    <submittedName>
        <fullName evidence="3">DUF4829 domain-containing protein</fullName>
    </submittedName>
</protein>
<dbReference type="Pfam" id="PF16111">
    <property type="entry name" value="DUF4829"/>
    <property type="match status" value="1"/>
</dbReference>
<evidence type="ECO:0000313" key="3">
    <source>
        <dbReference type="EMBL" id="MBE6060532.1"/>
    </source>
</evidence>
<gene>
    <name evidence="3" type="ORF">E7215_10230</name>
</gene>
<organism evidence="3 4">
    <name type="scientific">Clostridium sulfidigenes</name>
    <dbReference type="NCBI Taxonomy" id="318464"/>
    <lineage>
        <taxon>Bacteria</taxon>
        <taxon>Bacillati</taxon>
        <taxon>Bacillota</taxon>
        <taxon>Clostridia</taxon>
        <taxon>Eubacteriales</taxon>
        <taxon>Clostridiaceae</taxon>
        <taxon>Clostridium</taxon>
    </lineage>
</organism>
<keyword evidence="1" id="KW-1133">Transmembrane helix</keyword>
<keyword evidence="1" id="KW-0812">Transmembrane</keyword>
<accession>A0A927WB46</accession>
<proteinExistence type="predicted"/>
<evidence type="ECO:0000256" key="1">
    <source>
        <dbReference type="SAM" id="Phobius"/>
    </source>
</evidence>
<evidence type="ECO:0000259" key="2">
    <source>
        <dbReference type="Pfam" id="PF16111"/>
    </source>
</evidence>
<feature type="domain" description="DUF4829" evidence="2">
    <location>
        <begin position="39"/>
        <end position="153"/>
    </location>
</feature>
<evidence type="ECO:0000313" key="4">
    <source>
        <dbReference type="Proteomes" id="UP000768462"/>
    </source>
</evidence>
<keyword evidence="1" id="KW-0472">Membrane</keyword>